<proteinExistence type="predicted"/>
<reference evidence="2" key="1">
    <citation type="journal article" date="2014" name="Proc. Natl. Acad. Sci. U.S.A.">
        <title>Extensive sampling of basidiomycete genomes demonstrates inadequacy of the white-rot/brown-rot paradigm for wood decay fungi.</title>
        <authorList>
            <person name="Riley R."/>
            <person name="Salamov A.A."/>
            <person name="Brown D.W."/>
            <person name="Nagy L.G."/>
            <person name="Floudas D."/>
            <person name="Held B.W."/>
            <person name="Levasseur A."/>
            <person name="Lombard V."/>
            <person name="Morin E."/>
            <person name="Otillar R."/>
            <person name="Lindquist E.A."/>
            <person name="Sun H."/>
            <person name="LaButti K.M."/>
            <person name="Schmutz J."/>
            <person name="Jabbour D."/>
            <person name="Luo H."/>
            <person name="Baker S.E."/>
            <person name="Pisabarro A.G."/>
            <person name="Walton J.D."/>
            <person name="Blanchette R.A."/>
            <person name="Henrissat B."/>
            <person name="Martin F."/>
            <person name="Cullen D."/>
            <person name="Hibbett D.S."/>
            <person name="Grigoriev I.V."/>
        </authorList>
    </citation>
    <scope>NUCLEOTIDE SEQUENCE [LARGE SCALE GENOMIC DNA]</scope>
    <source>
        <strain evidence="2">CBS 339.88</strain>
    </source>
</reference>
<dbReference type="Proteomes" id="UP000027222">
    <property type="component" value="Unassembled WGS sequence"/>
</dbReference>
<dbReference type="OrthoDB" id="3025297at2759"/>
<dbReference type="EMBL" id="KL142369">
    <property type="protein sequence ID" value="KDR82538.1"/>
    <property type="molecule type" value="Genomic_DNA"/>
</dbReference>
<dbReference type="AlphaFoldDB" id="A0A067TUA2"/>
<evidence type="ECO:0000313" key="2">
    <source>
        <dbReference type="Proteomes" id="UP000027222"/>
    </source>
</evidence>
<sequence>MESLPNLMALKCFVPPASLSRLMSSIRHAPLLKLFIDTGLYQYADDQFTAGPTGRESLSIKWNVDDNFHEPDSALAHLYQFIQPSLTTLVELRIDNTPTHRLTDFDFQLLKPAGDTFTAFHYVLRTQNDSILDVIPEVFPHLTNLAVVWMVPIDWRGGHSILWKDGHIRALAKNQKLVELTLSSDLEVAAKAISDTCIIDIEWHLRCYKRRLAITEEIAQECPHLGACSWVLRGMDDDPMVHPFFVEGRMSGDKAIRVVRGVEQWWMGGDHDDWDGGEGIVKSKFEDLPGEVLRCDRVDIAKWESGYWRSGW</sequence>
<evidence type="ECO:0008006" key="3">
    <source>
        <dbReference type="Google" id="ProtNLM"/>
    </source>
</evidence>
<dbReference type="HOGENOM" id="CLU_891493_0_0_1"/>
<keyword evidence="2" id="KW-1185">Reference proteome</keyword>
<evidence type="ECO:0000313" key="1">
    <source>
        <dbReference type="EMBL" id="KDR82538.1"/>
    </source>
</evidence>
<name>A0A067TUA2_GALM3</name>
<gene>
    <name evidence="1" type="ORF">GALMADRAFT_828949</name>
</gene>
<organism evidence="1 2">
    <name type="scientific">Galerina marginata (strain CBS 339.88)</name>
    <dbReference type="NCBI Taxonomy" id="685588"/>
    <lineage>
        <taxon>Eukaryota</taxon>
        <taxon>Fungi</taxon>
        <taxon>Dikarya</taxon>
        <taxon>Basidiomycota</taxon>
        <taxon>Agaricomycotina</taxon>
        <taxon>Agaricomycetes</taxon>
        <taxon>Agaricomycetidae</taxon>
        <taxon>Agaricales</taxon>
        <taxon>Agaricineae</taxon>
        <taxon>Strophariaceae</taxon>
        <taxon>Galerina</taxon>
    </lineage>
</organism>
<accession>A0A067TUA2</accession>
<protein>
    <recommendedName>
        <fullName evidence="3">F-box domain-containing protein</fullName>
    </recommendedName>
</protein>